<evidence type="ECO:0000256" key="2">
    <source>
        <dbReference type="ARBA" id="ARBA00009347"/>
    </source>
</evidence>
<dbReference type="GO" id="GO:0050660">
    <property type="term" value="F:flavin adenine dinucleotide binding"/>
    <property type="evidence" value="ECO:0007669"/>
    <property type="project" value="InterPro"/>
</dbReference>
<dbReference type="Gene3D" id="1.20.140.10">
    <property type="entry name" value="Butyryl-CoA Dehydrogenase, subunit A, domain 3"/>
    <property type="match status" value="1"/>
</dbReference>
<dbReference type="SUPFAM" id="SSF56645">
    <property type="entry name" value="Acyl-CoA dehydrogenase NM domain-like"/>
    <property type="match status" value="1"/>
</dbReference>
<keyword evidence="4" id="KW-0274">FAD</keyword>
<dbReference type="Gene3D" id="1.10.540.10">
    <property type="entry name" value="Acyl-CoA dehydrogenase/oxidase, N-terminal domain"/>
    <property type="match status" value="1"/>
</dbReference>
<feature type="domain" description="Acyl-CoA dehydrogenase/oxidase N-terminal" evidence="7">
    <location>
        <begin position="61"/>
        <end position="168"/>
    </location>
</feature>
<comment type="similarity">
    <text evidence="2">Belongs to the acyl-CoA dehydrogenase family.</text>
</comment>
<feature type="domain" description="Acyl-CoA dehydrogenase/oxidase C-terminal" evidence="6">
    <location>
        <begin position="278"/>
        <end position="392"/>
    </location>
</feature>
<keyword evidence="9" id="KW-1185">Reference proteome</keyword>
<dbReference type="GO" id="GO:0003995">
    <property type="term" value="F:acyl-CoA dehydrogenase activity"/>
    <property type="evidence" value="ECO:0007669"/>
    <property type="project" value="TreeGrafter"/>
</dbReference>
<feature type="region of interest" description="Disordered" evidence="5">
    <location>
        <begin position="393"/>
        <end position="422"/>
    </location>
</feature>
<dbReference type="InterPro" id="IPR009075">
    <property type="entry name" value="AcylCo_DH/oxidase_C"/>
</dbReference>
<comment type="caution">
    <text evidence="8">The sequence shown here is derived from an EMBL/GenBank/DDBJ whole genome shotgun (WGS) entry which is preliminary data.</text>
</comment>
<dbReference type="STRING" id="159449.B4N89_31025"/>
<dbReference type="Pfam" id="PF02771">
    <property type="entry name" value="Acyl-CoA_dh_N"/>
    <property type="match status" value="1"/>
</dbReference>
<dbReference type="PANTHER" id="PTHR43884:SF12">
    <property type="entry name" value="ISOVALERYL-COA DEHYDROGENASE, MITOCHONDRIAL-RELATED"/>
    <property type="match status" value="1"/>
</dbReference>
<gene>
    <name evidence="8" type="ORF">B4N89_31025</name>
</gene>
<dbReference type="SUPFAM" id="SSF47203">
    <property type="entry name" value="Acyl-CoA dehydrogenase C-terminal domain-like"/>
    <property type="match status" value="1"/>
</dbReference>
<dbReference type="Gene3D" id="2.40.110.10">
    <property type="entry name" value="Butyryl-CoA Dehydrogenase, subunit A, domain 2"/>
    <property type="match status" value="1"/>
</dbReference>
<dbReference type="PANTHER" id="PTHR43884">
    <property type="entry name" value="ACYL-COA DEHYDROGENASE"/>
    <property type="match status" value="1"/>
</dbReference>
<evidence type="ECO:0000256" key="4">
    <source>
        <dbReference type="ARBA" id="ARBA00022827"/>
    </source>
</evidence>
<protein>
    <submittedName>
        <fullName evidence="8">Acyl-CoA dehydrogenase</fullName>
    </submittedName>
</protein>
<dbReference type="AlphaFoldDB" id="A0A1T3NNT6"/>
<name>A0A1T3NNT6_9ACTN</name>
<dbReference type="InterPro" id="IPR046373">
    <property type="entry name" value="Acyl-CoA_Oxase/DH_mid-dom_sf"/>
</dbReference>
<dbReference type="Pfam" id="PF00441">
    <property type="entry name" value="Acyl-CoA_dh_1"/>
    <property type="match status" value="1"/>
</dbReference>
<evidence type="ECO:0000256" key="5">
    <source>
        <dbReference type="SAM" id="MobiDB-lite"/>
    </source>
</evidence>
<feature type="region of interest" description="Disordered" evidence="5">
    <location>
        <begin position="1"/>
        <end position="28"/>
    </location>
</feature>
<evidence type="ECO:0000259" key="6">
    <source>
        <dbReference type="Pfam" id="PF00441"/>
    </source>
</evidence>
<dbReference type="InterPro" id="IPR009100">
    <property type="entry name" value="AcylCoA_DH/oxidase_NM_dom_sf"/>
</dbReference>
<evidence type="ECO:0000313" key="8">
    <source>
        <dbReference type="EMBL" id="OPC78613.1"/>
    </source>
</evidence>
<organism evidence="8 9">
    <name type="scientific">Embleya scabrispora</name>
    <dbReference type="NCBI Taxonomy" id="159449"/>
    <lineage>
        <taxon>Bacteria</taxon>
        <taxon>Bacillati</taxon>
        <taxon>Actinomycetota</taxon>
        <taxon>Actinomycetes</taxon>
        <taxon>Kitasatosporales</taxon>
        <taxon>Streptomycetaceae</taxon>
        <taxon>Embleya</taxon>
    </lineage>
</organism>
<feature type="compositionally biased region" description="Gly residues" evidence="5">
    <location>
        <begin position="16"/>
        <end position="27"/>
    </location>
</feature>
<keyword evidence="3" id="KW-0285">Flavoprotein</keyword>
<evidence type="ECO:0000256" key="3">
    <source>
        <dbReference type="ARBA" id="ARBA00022630"/>
    </source>
</evidence>
<dbReference type="InterPro" id="IPR013786">
    <property type="entry name" value="AcylCoA_DH/ox_N"/>
</dbReference>
<evidence type="ECO:0000256" key="1">
    <source>
        <dbReference type="ARBA" id="ARBA00001974"/>
    </source>
</evidence>
<evidence type="ECO:0000313" key="9">
    <source>
        <dbReference type="Proteomes" id="UP000190037"/>
    </source>
</evidence>
<evidence type="ECO:0000259" key="7">
    <source>
        <dbReference type="Pfam" id="PF02771"/>
    </source>
</evidence>
<accession>A0A1T3NNT6</accession>
<sequence>MGGGRRSTVRRCPGLPGVGSGGSGAGGVVRVRRPTRISGRAVRRPWEAPVPVDRLLPSDAAHDLIARTRAFGDRELTPRAGACEAEALYPTGLFRALGRAGLSGLPYPVRYGGGGQPYEVYLQVLEELAVRWVGLADALHVHTLACLPAAGHGTDAQREQWLPGMFDGVLIGGHGRAEPHVGADPSAVACRAERTRGGHLLVGTQVELAHGGRAHFHTVFARTGPARPDVSCFLAPGADEYLYFGPPEQSLGLRAFPTTTAYWDGVYLEPERLIGVRDRGLRIAFEILDAGRLGAAACATGLAQAALEIATDFAARPDRGVVAECAGAIDSARAMYLDAARRRDAGLSYTRQASVAELVAVEAAMETSTAAVRILGAAADEFPVHRYAREAATLHRRATPTGTGGDPRPPRRDAAGLAAVGP</sequence>
<dbReference type="EMBL" id="MWQN01000002">
    <property type="protein sequence ID" value="OPC78613.1"/>
    <property type="molecule type" value="Genomic_DNA"/>
</dbReference>
<reference evidence="8 9" key="1">
    <citation type="submission" date="2017-03" db="EMBL/GenBank/DDBJ databases">
        <title>Draft genome sequence of Streptomyces scabrisporus NF3, endophyte isolated from Amphipterygium adstringens.</title>
        <authorList>
            <person name="Vazquez M."/>
            <person name="Ceapa C.D."/>
            <person name="Rodriguez Luna D."/>
            <person name="Sanchez Esquivel S."/>
        </authorList>
    </citation>
    <scope>NUCLEOTIDE SEQUENCE [LARGE SCALE GENOMIC DNA]</scope>
    <source>
        <strain evidence="8 9">NF3</strain>
    </source>
</reference>
<dbReference type="InterPro" id="IPR036250">
    <property type="entry name" value="AcylCo_DH-like_C"/>
</dbReference>
<dbReference type="Proteomes" id="UP000190037">
    <property type="component" value="Unassembled WGS sequence"/>
</dbReference>
<proteinExistence type="inferred from homology"/>
<comment type="cofactor">
    <cofactor evidence="1">
        <name>FAD</name>
        <dbReference type="ChEBI" id="CHEBI:57692"/>
    </cofactor>
</comment>
<dbReference type="InterPro" id="IPR037069">
    <property type="entry name" value="AcylCoA_DH/ox_N_sf"/>
</dbReference>